<dbReference type="AlphaFoldDB" id="A0AAV9PI52"/>
<name>A0AAV9PI52_9PEZI</name>
<dbReference type="Proteomes" id="UP001337655">
    <property type="component" value="Unassembled WGS sequence"/>
</dbReference>
<feature type="compositionally biased region" description="Acidic residues" evidence="1">
    <location>
        <begin position="341"/>
        <end position="351"/>
    </location>
</feature>
<feature type="compositionally biased region" description="Acidic residues" evidence="1">
    <location>
        <begin position="228"/>
        <end position="268"/>
    </location>
</feature>
<keyword evidence="3" id="KW-1185">Reference proteome</keyword>
<proteinExistence type="predicted"/>
<comment type="caution">
    <text evidence="2">The sequence shown here is derived from an EMBL/GenBank/DDBJ whole genome shotgun (WGS) entry which is preliminary data.</text>
</comment>
<feature type="region of interest" description="Disordered" evidence="1">
    <location>
        <begin position="1"/>
        <end position="62"/>
    </location>
</feature>
<dbReference type="EMBL" id="JAVRRT010000003">
    <property type="protein sequence ID" value="KAK5173594.1"/>
    <property type="molecule type" value="Genomic_DNA"/>
</dbReference>
<feature type="compositionally biased region" description="Basic and acidic residues" evidence="1">
    <location>
        <begin position="188"/>
        <end position="199"/>
    </location>
</feature>
<evidence type="ECO:0000313" key="2">
    <source>
        <dbReference type="EMBL" id="KAK5173594.1"/>
    </source>
</evidence>
<dbReference type="GeneID" id="89923622"/>
<gene>
    <name evidence="2" type="ORF">LTR77_002275</name>
</gene>
<reference evidence="2 3" key="1">
    <citation type="submission" date="2023-08" db="EMBL/GenBank/DDBJ databases">
        <title>Black Yeasts Isolated from many extreme environments.</title>
        <authorList>
            <person name="Coleine C."/>
            <person name="Stajich J.E."/>
            <person name="Selbmann L."/>
        </authorList>
    </citation>
    <scope>NUCLEOTIDE SEQUENCE [LARGE SCALE GENOMIC DNA]</scope>
    <source>
        <strain evidence="2 3">CCFEE 5935</strain>
    </source>
</reference>
<feature type="region of interest" description="Disordered" evidence="1">
    <location>
        <begin position="221"/>
        <end position="353"/>
    </location>
</feature>
<accession>A0AAV9PI52</accession>
<feature type="region of interest" description="Disordered" evidence="1">
    <location>
        <begin position="86"/>
        <end position="199"/>
    </location>
</feature>
<dbReference type="RefSeq" id="XP_064662289.1">
    <property type="nucleotide sequence ID" value="XM_064799534.1"/>
</dbReference>
<feature type="compositionally biased region" description="Polar residues" evidence="1">
    <location>
        <begin position="141"/>
        <end position="154"/>
    </location>
</feature>
<sequence length="365" mass="40899">MAQPHSTITKSEPCGSNGRRVTIVHMSEDHFSVQASPPPPPQPSTYLQLPEGDRSRRPTAIHEPSSCFFARRVCEEEVQSPMYLHYPPSGVRTSSVALTPPSPVLSASEPGTAPLQSLSISPRPSCYDREESQPLCLDPQLSATTPGQSPVQRPTNPPNPTCASGEAAQPPKRLRRCTPPLAPVRQPSPKEVREHARQCRRRVWEAKRSIWGWRKVPDWRAQPVLVFSDDEEDEEGKEEEDASDESSESDEDSSSDEESDAEGGEVMEDAASPRRESQTSWDDIWSRPQGAKRKREDKPRGESWQEGGMSDVAWAELWSGRPKPKRKCEDQAKVEGWRGEGEDEMDWEGDSTFDYFGRSGAERYM</sequence>
<evidence type="ECO:0000256" key="1">
    <source>
        <dbReference type="SAM" id="MobiDB-lite"/>
    </source>
</evidence>
<evidence type="ECO:0000313" key="3">
    <source>
        <dbReference type="Proteomes" id="UP001337655"/>
    </source>
</evidence>
<feature type="compositionally biased region" description="Basic and acidic residues" evidence="1">
    <location>
        <begin position="294"/>
        <end position="303"/>
    </location>
</feature>
<feature type="compositionally biased region" description="Basic and acidic residues" evidence="1">
    <location>
        <begin position="327"/>
        <end position="340"/>
    </location>
</feature>
<feature type="compositionally biased region" description="Polar residues" evidence="1">
    <location>
        <begin position="1"/>
        <end position="10"/>
    </location>
</feature>
<organism evidence="2 3">
    <name type="scientific">Saxophila tyrrhenica</name>
    <dbReference type="NCBI Taxonomy" id="1690608"/>
    <lineage>
        <taxon>Eukaryota</taxon>
        <taxon>Fungi</taxon>
        <taxon>Dikarya</taxon>
        <taxon>Ascomycota</taxon>
        <taxon>Pezizomycotina</taxon>
        <taxon>Dothideomycetes</taxon>
        <taxon>Dothideomycetidae</taxon>
        <taxon>Mycosphaerellales</taxon>
        <taxon>Extremaceae</taxon>
        <taxon>Saxophila</taxon>
    </lineage>
</organism>
<protein>
    <submittedName>
        <fullName evidence="2">Uncharacterized protein</fullName>
    </submittedName>
</protein>